<accession>A0A9D2GBT5</accession>
<dbReference type="EC" id="3.1.4.-" evidence="2"/>
<feature type="domain" description="Calcineurin-like phosphoesterase" evidence="3">
    <location>
        <begin position="1"/>
        <end position="141"/>
    </location>
</feature>
<reference evidence="4" key="1">
    <citation type="journal article" date="2021" name="PeerJ">
        <title>Extensive microbial diversity within the chicken gut microbiome revealed by metagenomics and culture.</title>
        <authorList>
            <person name="Gilroy R."/>
            <person name="Ravi A."/>
            <person name="Getino M."/>
            <person name="Pursley I."/>
            <person name="Horton D.L."/>
            <person name="Alikhan N.F."/>
            <person name="Baker D."/>
            <person name="Gharbi K."/>
            <person name="Hall N."/>
            <person name="Watson M."/>
            <person name="Adriaenssens E.M."/>
            <person name="Foster-Nyarko E."/>
            <person name="Jarju S."/>
            <person name="Secka A."/>
            <person name="Antonio M."/>
            <person name="Oren A."/>
            <person name="Chaudhuri R.R."/>
            <person name="La Ragione R."/>
            <person name="Hildebrand F."/>
            <person name="Pallen M.J."/>
        </authorList>
    </citation>
    <scope>NUCLEOTIDE SEQUENCE</scope>
    <source>
        <strain evidence="4">CHK196-3914</strain>
    </source>
</reference>
<dbReference type="InterPro" id="IPR053193">
    <property type="entry name" value="MetalloPDE_YfcE-like"/>
</dbReference>
<keyword evidence="2" id="KW-0479">Metal-binding</keyword>
<evidence type="ECO:0000256" key="1">
    <source>
        <dbReference type="ARBA" id="ARBA00008950"/>
    </source>
</evidence>
<evidence type="ECO:0000256" key="2">
    <source>
        <dbReference type="RuleBase" id="RU362039"/>
    </source>
</evidence>
<protein>
    <recommendedName>
        <fullName evidence="2">Phosphoesterase</fullName>
        <ecNumber evidence="2">3.1.4.-</ecNumber>
    </recommendedName>
</protein>
<dbReference type="EMBL" id="DXAY01000261">
    <property type="protein sequence ID" value="HIZ75791.1"/>
    <property type="molecule type" value="Genomic_DNA"/>
</dbReference>
<dbReference type="Proteomes" id="UP000824116">
    <property type="component" value="Unassembled WGS sequence"/>
</dbReference>
<dbReference type="InterPro" id="IPR029052">
    <property type="entry name" value="Metallo-depent_PP-like"/>
</dbReference>
<dbReference type="Gene3D" id="3.60.21.10">
    <property type="match status" value="1"/>
</dbReference>
<evidence type="ECO:0000313" key="4">
    <source>
        <dbReference type="EMBL" id="HIZ75791.1"/>
    </source>
</evidence>
<dbReference type="GO" id="GO:0016787">
    <property type="term" value="F:hydrolase activity"/>
    <property type="evidence" value="ECO:0007669"/>
    <property type="project" value="UniProtKB-UniRule"/>
</dbReference>
<dbReference type="NCBIfam" id="TIGR00040">
    <property type="entry name" value="yfcE"/>
    <property type="match status" value="1"/>
</dbReference>
<gene>
    <name evidence="4" type="ORF">H9723_11220</name>
</gene>
<comment type="caution">
    <text evidence="4">The sequence shown here is derived from an EMBL/GenBank/DDBJ whole genome shotgun (WGS) entry which is preliminary data.</text>
</comment>
<sequence>MKIAVLSDTHGLLRPEAAELISKCDAVIHAGDINSQKIIDEMKAAAKEDAPIYIVRGNNDKEWAEHLPHHLEFTLAGMNFYVIHNKKELPSDLGDRQIIIFGHSHRYSEEKKDGRLWLNPGSCGKRRFDQDITLAVLRIEGKTFSVERIDIEHETSRRKAPVREGDLLPAIRGILKRMDKGQQVEQIASDMKLDQEFVEQICRIKVTHPGVTAHGILDKLEVNRTGR</sequence>
<dbReference type="InterPro" id="IPR000979">
    <property type="entry name" value="Phosphodiesterase_MJ0936/Vps29"/>
</dbReference>
<dbReference type="Pfam" id="PF12850">
    <property type="entry name" value="Metallophos_2"/>
    <property type="match status" value="1"/>
</dbReference>
<name>A0A9D2GBT5_9FIRM</name>
<dbReference type="GO" id="GO:0046872">
    <property type="term" value="F:metal ion binding"/>
    <property type="evidence" value="ECO:0007669"/>
    <property type="project" value="UniProtKB-KW"/>
</dbReference>
<dbReference type="PANTHER" id="PTHR43165">
    <property type="entry name" value="METALLOPHOSPHOESTERASE"/>
    <property type="match status" value="1"/>
</dbReference>
<reference evidence="4" key="2">
    <citation type="submission" date="2021-04" db="EMBL/GenBank/DDBJ databases">
        <authorList>
            <person name="Gilroy R."/>
        </authorList>
    </citation>
    <scope>NUCLEOTIDE SEQUENCE</scope>
    <source>
        <strain evidence="4">CHK196-3914</strain>
    </source>
</reference>
<dbReference type="AlphaFoldDB" id="A0A9D2GBT5"/>
<organism evidence="4 5">
    <name type="scientific">Candidatus Mediterraneibacter stercoravium</name>
    <dbReference type="NCBI Taxonomy" id="2838685"/>
    <lineage>
        <taxon>Bacteria</taxon>
        <taxon>Bacillati</taxon>
        <taxon>Bacillota</taxon>
        <taxon>Clostridia</taxon>
        <taxon>Lachnospirales</taxon>
        <taxon>Lachnospiraceae</taxon>
        <taxon>Mediterraneibacter</taxon>
    </lineage>
</organism>
<dbReference type="InterPro" id="IPR024654">
    <property type="entry name" value="Calcineurin-like_PHP_lpxH"/>
</dbReference>
<proteinExistence type="inferred from homology"/>
<dbReference type="PANTHER" id="PTHR43165:SF1">
    <property type="entry name" value="PHOSPHODIESTERASE MJ0936"/>
    <property type="match status" value="1"/>
</dbReference>
<evidence type="ECO:0000313" key="5">
    <source>
        <dbReference type="Proteomes" id="UP000824116"/>
    </source>
</evidence>
<dbReference type="SUPFAM" id="SSF56300">
    <property type="entry name" value="Metallo-dependent phosphatases"/>
    <property type="match status" value="1"/>
</dbReference>
<comment type="cofactor">
    <cofactor evidence="2">
        <name>a divalent metal cation</name>
        <dbReference type="ChEBI" id="CHEBI:60240"/>
    </cofactor>
</comment>
<comment type="similarity">
    <text evidence="1 2">Belongs to the metallophosphoesterase superfamily. YfcE family.</text>
</comment>
<evidence type="ECO:0000259" key="3">
    <source>
        <dbReference type="Pfam" id="PF12850"/>
    </source>
</evidence>